<dbReference type="InterPro" id="IPR001073">
    <property type="entry name" value="C1q_dom"/>
</dbReference>
<dbReference type="SUPFAM" id="SSF49842">
    <property type="entry name" value="TNF-like"/>
    <property type="match status" value="1"/>
</dbReference>
<evidence type="ECO:0000313" key="2">
    <source>
        <dbReference type="EMBL" id="CAG2244885.1"/>
    </source>
</evidence>
<dbReference type="InterPro" id="IPR008983">
    <property type="entry name" value="Tumour_necrosis_fac-like_dom"/>
</dbReference>
<dbReference type="Proteomes" id="UP000683360">
    <property type="component" value="Unassembled WGS sequence"/>
</dbReference>
<gene>
    <name evidence="2" type="ORF">MEDL_56920</name>
</gene>
<dbReference type="EMBL" id="CAJPWZ010002750">
    <property type="protein sequence ID" value="CAG2244885.1"/>
    <property type="molecule type" value="Genomic_DNA"/>
</dbReference>
<dbReference type="Gene3D" id="2.60.120.40">
    <property type="match status" value="1"/>
</dbReference>
<organism evidence="2 3">
    <name type="scientific">Mytilus edulis</name>
    <name type="common">Blue mussel</name>
    <dbReference type="NCBI Taxonomy" id="6550"/>
    <lineage>
        <taxon>Eukaryota</taxon>
        <taxon>Metazoa</taxon>
        <taxon>Spiralia</taxon>
        <taxon>Lophotrochozoa</taxon>
        <taxon>Mollusca</taxon>
        <taxon>Bivalvia</taxon>
        <taxon>Autobranchia</taxon>
        <taxon>Pteriomorphia</taxon>
        <taxon>Mytilida</taxon>
        <taxon>Mytiloidea</taxon>
        <taxon>Mytilidae</taxon>
        <taxon>Mytilinae</taxon>
        <taxon>Mytilus</taxon>
    </lineage>
</organism>
<sequence>MCMVCYSYLQSPLVQNDNCKAAIDIPLITKVNAPLKAELDISGLTTQLKELIQNEVEKAVSVAMKDLAENFVDKRIQSALEILQTNNNRTFSRFIQELEVAITAFLSRSGKVDSRSVLKLDEVVLDIGINNLLTFKSTGKFVCEQTGLYMISVSIMSNTNGAIFFIYLNGNRISTTYIATQDKGWWHTGTTVVAVQLKIDDRLWGQTNETYVREIYSDVTIIKVK</sequence>
<dbReference type="OrthoDB" id="6136069at2759"/>
<reference evidence="2" key="1">
    <citation type="submission" date="2021-03" db="EMBL/GenBank/DDBJ databases">
        <authorList>
            <person name="Bekaert M."/>
        </authorList>
    </citation>
    <scope>NUCLEOTIDE SEQUENCE</scope>
</reference>
<evidence type="ECO:0000259" key="1">
    <source>
        <dbReference type="Pfam" id="PF00386"/>
    </source>
</evidence>
<evidence type="ECO:0000313" key="3">
    <source>
        <dbReference type="Proteomes" id="UP000683360"/>
    </source>
</evidence>
<comment type="caution">
    <text evidence="2">The sequence shown here is derived from an EMBL/GenBank/DDBJ whole genome shotgun (WGS) entry which is preliminary data.</text>
</comment>
<dbReference type="AlphaFoldDB" id="A0A8S3UUJ5"/>
<protein>
    <recommendedName>
        <fullName evidence="1">C1q domain-containing protein</fullName>
    </recommendedName>
</protein>
<dbReference type="Pfam" id="PF00386">
    <property type="entry name" value="C1q"/>
    <property type="match status" value="1"/>
</dbReference>
<feature type="domain" description="C1q" evidence="1">
    <location>
        <begin position="117"/>
        <end position="210"/>
    </location>
</feature>
<proteinExistence type="predicted"/>
<keyword evidence="3" id="KW-1185">Reference proteome</keyword>
<accession>A0A8S3UUJ5</accession>
<name>A0A8S3UUJ5_MYTED</name>